<dbReference type="InterPro" id="IPR045621">
    <property type="entry name" value="BPD_transp_1_N"/>
</dbReference>
<dbReference type="OrthoDB" id="9773683at2"/>
<keyword evidence="2 7" id="KW-0813">Transport</keyword>
<sequence length="307" mass="32856">MSASLVLWRLLIALVTLLIASLIVFFSLSLIPGDPALSLLGVGATPGAVAALREQLGLNEPPLARYLGWLTGVLRGDLGTSIRYSQPVTELLGTRLPFTLTLALLSLGLTTVLALGLGILAARREGSWLDLVLRTGLTLLSAVPAFWLGLLLILVFAVKYRLLASTGFRGARDLILPVLTLVLVRVSLSTRMVRAALLGTMRSDHVRTARAKGLPERRVLLRHGLRNALIPLLTVLGLEFAELLTGTVIVENVFALPGMGTLALQAISARDFPLVQGAVLVLALFVVTVNLLVDLAYGLLDPRVRYG</sequence>
<evidence type="ECO:0000259" key="8">
    <source>
        <dbReference type="PROSITE" id="PS50928"/>
    </source>
</evidence>
<evidence type="ECO:0000256" key="1">
    <source>
        <dbReference type="ARBA" id="ARBA00004651"/>
    </source>
</evidence>
<accession>A0A2I9DNM4</accession>
<proteinExistence type="inferred from homology"/>
<reference evidence="10" key="1">
    <citation type="submission" date="2018-01" db="EMBL/GenBank/DDBJ databases">
        <title>Draft Genome Sequence of the Radioresistant Bacterium Deinococcus aerius TR0125, Isolated from the Higher Atmosphere above Japan.</title>
        <authorList>
            <person name="Satoh K."/>
            <person name="Arai H."/>
            <person name="Sanzen T."/>
            <person name="Kawaguchi Y."/>
            <person name="Hayashi H."/>
            <person name="Yokobori S."/>
            <person name="Yamagishi A."/>
            <person name="Oono Y."/>
            <person name="Narumi I."/>
        </authorList>
    </citation>
    <scope>NUCLEOTIDE SEQUENCE [LARGE SCALE GENOMIC DNA]</scope>
    <source>
        <strain evidence="10">TR0125</strain>
    </source>
</reference>
<feature type="transmembrane region" description="Helical" evidence="7">
    <location>
        <begin position="132"/>
        <end position="154"/>
    </location>
</feature>
<feature type="domain" description="ABC transmembrane type-1" evidence="8">
    <location>
        <begin position="96"/>
        <end position="293"/>
    </location>
</feature>
<feature type="transmembrane region" description="Helical" evidence="7">
    <location>
        <begin position="174"/>
        <end position="193"/>
    </location>
</feature>
<protein>
    <submittedName>
        <fullName evidence="9">Dipeptide transport system permease protein DppB</fullName>
    </submittedName>
</protein>
<dbReference type="InterPro" id="IPR000515">
    <property type="entry name" value="MetI-like"/>
</dbReference>
<evidence type="ECO:0000313" key="9">
    <source>
        <dbReference type="EMBL" id="GBF06691.1"/>
    </source>
</evidence>
<keyword evidence="5 7" id="KW-1133">Transmembrane helix</keyword>
<evidence type="ECO:0000256" key="6">
    <source>
        <dbReference type="ARBA" id="ARBA00023136"/>
    </source>
</evidence>
<dbReference type="PROSITE" id="PS50928">
    <property type="entry name" value="ABC_TM1"/>
    <property type="match status" value="1"/>
</dbReference>
<keyword evidence="3" id="KW-1003">Cell membrane</keyword>
<keyword evidence="6 7" id="KW-0472">Membrane</keyword>
<comment type="caution">
    <text evidence="9">The sequence shown here is derived from an EMBL/GenBank/DDBJ whole genome shotgun (WGS) entry which is preliminary data.</text>
</comment>
<dbReference type="InterPro" id="IPR035906">
    <property type="entry name" value="MetI-like_sf"/>
</dbReference>
<dbReference type="Proteomes" id="UP000236569">
    <property type="component" value="Unassembled WGS sequence"/>
</dbReference>
<feature type="transmembrane region" description="Helical" evidence="7">
    <location>
        <begin position="98"/>
        <end position="120"/>
    </location>
</feature>
<dbReference type="PANTHER" id="PTHR43163">
    <property type="entry name" value="DIPEPTIDE TRANSPORT SYSTEM PERMEASE PROTEIN DPPB-RELATED"/>
    <property type="match status" value="1"/>
</dbReference>
<dbReference type="Pfam" id="PF19300">
    <property type="entry name" value="BPD_transp_1_N"/>
    <property type="match status" value="1"/>
</dbReference>
<dbReference type="Gene3D" id="1.10.3720.10">
    <property type="entry name" value="MetI-like"/>
    <property type="match status" value="1"/>
</dbReference>
<dbReference type="PANTHER" id="PTHR43163:SF6">
    <property type="entry name" value="DIPEPTIDE TRANSPORT SYSTEM PERMEASE PROTEIN DPPB-RELATED"/>
    <property type="match status" value="1"/>
</dbReference>
<evidence type="ECO:0000256" key="2">
    <source>
        <dbReference type="ARBA" id="ARBA00022448"/>
    </source>
</evidence>
<dbReference type="RefSeq" id="WP_103130053.1">
    <property type="nucleotide sequence ID" value="NZ_BFAG01000010.1"/>
</dbReference>
<feature type="transmembrane region" description="Helical" evidence="7">
    <location>
        <begin position="7"/>
        <end position="31"/>
    </location>
</feature>
<organism evidence="9 10">
    <name type="scientific">Deinococcus aerius</name>
    <dbReference type="NCBI Taxonomy" id="200253"/>
    <lineage>
        <taxon>Bacteria</taxon>
        <taxon>Thermotogati</taxon>
        <taxon>Deinococcota</taxon>
        <taxon>Deinococci</taxon>
        <taxon>Deinococcales</taxon>
        <taxon>Deinococcaceae</taxon>
        <taxon>Deinococcus</taxon>
    </lineage>
</organism>
<keyword evidence="4 7" id="KW-0812">Transmembrane</keyword>
<dbReference type="CDD" id="cd06261">
    <property type="entry name" value="TM_PBP2"/>
    <property type="match status" value="1"/>
</dbReference>
<dbReference type="GO" id="GO:0005886">
    <property type="term" value="C:plasma membrane"/>
    <property type="evidence" value="ECO:0007669"/>
    <property type="project" value="UniProtKB-SubCell"/>
</dbReference>
<comment type="similarity">
    <text evidence="7">Belongs to the binding-protein-dependent transport system permease family.</text>
</comment>
<feature type="transmembrane region" description="Helical" evidence="7">
    <location>
        <begin position="228"/>
        <end position="254"/>
    </location>
</feature>
<gene>
    <name evidence="9" type="ORF">DAERI_100054</name>
</gene>
<evidence type="ECO:0000313" key="10">
    <source>
        <dbReference type="Proteomes" id="UP000236569"/>
    </source>
</evidence>
<comment type="subcellular location">
    <subcellularLocation>
        <location evidence="1 7">Cell membrane</location>
        <topology evidence="1 7">Multi-pass membrane protein</topology>
    </subcellularLocation>
</comment>
<dbReference type="SUPFAM" id="SSF161098">
    <property type="entry name" value="MetI-like"/>
    <property type="match status" value="1"/>
</dbReference>
<name>A0A2I9DNM4_9DEIO</name>
<dbReference type="Pfam" id="PF00528">
    <property type="entry name" value="BPD_transp_1"/>
    <property type="match status" value="1"/>
</dbReference>
<evidence type="ECO:0000256" key="5">
    <source>
        <dbReference type="ARBA" id="ARBA00022989"/>
    </source>
</evidence>
<keyword evidence="10" id="KW-1185">Reference proteome</keyword>
<dbReference type="EMBL" id="BFAG01000010">
    <property type="protein sequence ID" value="GBF06691.1"/>
    <property type="molecule type" value="Genomic_DNA"/>
</dbReference>
<evidence type="ECO:0000256" key="7">
    <source>
        <dbReference type="RuleBase" id="RU363032"/>
    </source>
</evidence>
<evidence type="ECO:0000256" key="4">
    <source>
        <dbReference type="ARBA" id="ARBA00022692"/>
    </source>
</evidence>
<feature type="transmembrane region" description="Helical" evidence="7">
    <location>
        <begin position="274"/>
        <end position="300"/>
    </location>
</feature>
<dbReference type="GO" id="GO:0055085">
    <property type="term" value="P:transmembrane transport"/>
    <property type="evidence" value="ECO:0007669"/>
    <property type="project" value="InterPro"/>
</dbReference>
<evidence type="ECO:0000256" key="3">
    <source>
        <dbReference type="ARBA" id="ARBA00022475"/>
    </source>
</evidence>
<dbReference type="AlphaFoldDB" id="A0A2I9DNM4"/>